<sequence>MTTTTTVSELNQAIDEIIMVKEDIQKVQNEIDAVEEKLQQDGDGVVLEKDDRNYYTEEKKYLRDKNGQLQTKEILLQHKMLQLIQDSPPGVLSSSKLTTFLRETRLDESMMDDILFAIQQSELAPAPPKVSPSELGKSEKHGVIQYRRFQVFGGKKDQPSILSDVQAKELASMRTDHQIVAYMMPHLQDVVSEGGQNYVVYNSEEYKWIQTRLARSEMYNEKPDLFISHPALVNKRVPFRHDDPELETMRQASPDQYQYGVLASWKLRSSLIMTCDATHCISDAAFGEIMNYGRHLCFGEDAPHRTSILLFDKRDFWIVEFVKGAVARVDCSSWTMGGSRAFLKEFLSEDSLVMVINEACERFQLSVTSDSFLGSGTFGYVFRAQYRSSGREVALKVTCEIWEGTNIPRLQMEYTRMQRAYRVCPGEVMGVEEDGFAVFERGAAMVLSEVGEHFSRLSPQSIMDSLKVLHQNRILHGDARLENVVWVRGMPRWIDFAEVYLEEFHKHQIVEREYLQECIRKRYGGYLAM</sequence>
<feature type="coiled-coil region" evidence="2">
    <location>
        <begin position="10"/>
        <end position="37"/>
    </location>
</feature>
<keyword evidence="5" id="KW-1185">Reference proteome</keyword>
<proteinExistence type="predicted"/>
<keyword evidence="2" id="KW-0175">Coiled coil</keyword>
<dbReference type="PROSITE" id="PS00107">
    <property type="entry name" value="PROTEIN_KINASE_ATP"/>
    <property type="match status" value="1"/>
</dbReference>
<dbReference type="AlphaFoldDB" id="A0A9K3PY60"/>
<dbReference type="GO" id="GO:0005524">
    <property type="term" value="F:ATP binding"/>
    <property type="evidence" value="ECO:0007669"/>
    <property type="project" value="UniProtKB-UniRule"/>
</dbReference>
<evidence type="ECO:0000259" key="3">
    <source>
        <dbReference type="PROSITE" id="PS50011"/>
    </source>
</evidence>
<evidence type="ECO:0000313" key="4">
    <source>
        <dbReference type="EMBL" id="KAG7363791.1"/>
    </source>
</evidence>
<dbReference type="PROSITE" id="PS50011">
    <property type="entry name" value="PROTEIN_KINASE_DOM"/>
    <property type="match status" value="1"/>
</dbReference>
<evidence type="ECO:0000313" key="5">
    <source>
        <dbReference type="Proteomes" id="UP000693970"/>
    </source>
</evidence>
<reference evidence="4" key="1">
    <citation type="journal article" date="2021" name="Sci. Rep.">
        <title>Diploid genomic architecture of Nitzschia inconspicua, an elite biomass production diatom.</title>
        <authorList>
            <person name="Oliver A."/>
            <person name="Podell S."/>
            <person name="Pinowska A."/>
            <person name="Traller J.C."/>
            <person name="Smith S.R."/>
            <person name="McClure R."/>
            <person name="Beliaev A."/>
            <person name="Bohutskyi P."/>
            <person name="Hill E.A."/>
            <person name="Rabines A."/>
            <person name="Zheng H."/>
            <person name="Allen L.Z."/>
            <person name="Kuo A."/>
            <person name="Grigoriev I.V."/>
            <person name="Allen A.E."/>
            <person name="Hazlebeck D."/>
            <person name="Allen E.E."/>
        </authorList>
    </citation>
    <scope>NUCLEOTIDE SEQUENCE</scope>
    <source>
        <strain evidence="4">Hildebrandi</strain>
    </source>
</reference>
<feature type="binding site" evidence="1">
    <location>
        <position position="396"/>
    </location>
    <ligand>
        <name>ATP</name>
        <dbReference type="ChEBI" id="CHEBI:30616"/>
    </ligand>
</feature>
<organism evidence="4 5">
    <name type="scientific">Nitzschia inconspicua</name>
    <dbReference type="NCBI Taxonomy" id="303405"/>
    <lineage>
        <taxon>Eukaryota</taxon>
        <taxon>Sar</taxon>
        <taxon>Stramenopiles</taxon>
        <taxon>Ochrophyta</taxon>
        <taxon>Bacillariophyta</taxon>
        <taxon>Bacillariophyceae</taxon>
        <taxon>Bacillariophycidae</taxon>
        <taxon>Bacillariales</taxon>
        <taxon>Bacillariaceae</taxon>
        <taxon>Nitzschia</taxon>
    </lineage>
</organism>
<keyword evidence="4" id="KW-0418">Kinase</keyword>
<dbReference type="EMBL" id="JAGRRH010000010">
    <property type="protein sequence ID" value="KAG7363791.1"/>
    <property type="molecule type" value="Genomic_DNA"/>
</dbReference>
<name>A0A9K3PY60_9STRA</name>
<gene>
    <name evidence="4" type="ORF">IV203_027152</name>
</gene>
<protein>
    <submittedName>
        <fullName evidence="4">Protein kinase domain containing protein</fullName>
    </submittedName>
</protein>
<dbReference type="InterPro" id="IPR017441">
    <property type="entry name" value="Protein_kinase_ATP_BS"/>
</dbReference>
<evidence type="ECO:0000256" key="2">
    <source>
        <dbReference type="SAM" id="Coils"/>
    </source>
</evidence>
<keyword evidence="1" id="KW-0547">Nucleotide-binding</keyword>
<keyword evidence="1" id="KW-0067">ATP-binding</keyword>
<keyword evidence="4" id="KW-0808">Transferase</keyword>
<feature type="domain" description="Protein kinase" evidence="3">
    <location>
        <begin position="367"/>
        <end position="529"/>
    </location>
</feature>
<reference evidence="4" key="2">
    <citation type="submission" date="2021-04" db="EMBL/GenBank/DDBJ databases">
        <authorList>
            <person name="Podell S."/>
        </authorList>
    </citation>
    <scope>NUCLEOTIDE SEQUENCE</scope>
    <source>
        <strain evidence="4">Hildebrandi</strain>
    </source>
</reference>
<evidence type="ECO:0000256" key="1">
    <source>
        <dbReference type="PROSITE-ProRule" id="PRU10141"/>
    </source>
</evidence>
<dbReference type="InterPro" id="IPR000719">
    <property type="entry name" value="Prot_kinase_dom"/>
</dbReference>
<dbReference type="Proteomes" id="UP000693970">
    <property type="component" value="Unassembled WGS sequence"/>
</dbReference>
<accession>A0A9K3PY60</accession>
<comment type="caution">
    <text evidence="4">The sequence shown here is derived from an EMBL/GenBank/DDBJ whole genome shotgun (WGS) entry which is preliminary data.</text>
</comment>
<dbReference type="GO" id="GO:0004672">
    <property type="term" value="F:protein kinase activity"/>
    <property type="evidence" value="ECO:0007669"/>
    <property type="project" value="InterPro"/>
</dbReference>
<dbReference type="OrthoDB" id="2097557at2759"/>